<dbReference type="Gene3D" id="3.80.10.10">
    <property type="entry name" value="Ribonuclease Inhibitor"/>
    <property type="match status" value="1"/>
</dbReference>
<evidence type="ECO:0000313" key="2">
    <source>
        <dbReference type="Proteomes" id="UP000022910"/>
    </source>
</evidence>
<gene>
    <name evidence="1" type="ORF">RirG_084510</name>
</gene>
<proteinExistence type="predicted"/>
<dbReference type="HOGENOM" id="CLU_028913_7_3_1"/>
<accession>A0A015KT13</accession>
<dbReference type="SMR" id="A0A015KT13"/>
<keyword evidence="2" id="KW-1185">Reference proteome</keyword>
<protein>
    <recommendedName>
        <fullName evidence="3">RNI-like protein</fullName>
    </recommendedName>
</protein>
<name>A0A015KT13_RHIIW</name>
<organism evidence="1 2">
    <name type="scientific">Rhizophagus irregularis (strain DAOM 197198w)</name>
    <name type="common">Glomus intraradices</name>
    <dbReference type="NCBI Taxonomy" id="1432141"/>
    <lineage>
        <taxon>Eukaryota</taxon>
        <taxon>Fungi</taxon>
        <taxon>Fungi incertae sedis</taxon>
        <taxon>Mucoromycota</taxon>
        <taxon>Glomeromycotina</taxon>
        <taxon>Glomeromycetes</taxon>
        <taxon>Glomerales</taxon>
        <taxon>Glomeraceae</taxon>
        <taxon>Rhizophagus</taxon>
    </lineage>
</organism>
<dbReference type="EMBL" id="JEMT01016484">
    <property type="protein sequence ID" value="EXX70784.1"/>
    <property type="molecule type" value="Genomic_DNA"/>
</dbReference>
<dbReference type="SUPFAM" id="SSF52047">
    <property type="entry name" value="RNI-like"/>
    <property type="match status" value="1"/>
</dbReference>
<dbReference type="InterPro" id="IPR032675">
    <property type="entry name" value="LRR_dom_sf"/>
</dbReference>
<sequence>MNKLLTEIKFQIFRELLKDYTKDGYPALMVNREWCNIIISILWENPFVKGHRFNHYKIIRTLLSTLNNESRKLLIDNGIDLTTSKSGTIFDYAYFIRNIPYDYIYKGIKDYLLLEYENENFDIKVDNNYDLNIKKIRLIFQQLLLNIINKSESIKTIRRFHYGIQTKELDIIEEEINNIPYLPGANKNLKELYGIHITSKLNFTKFQIGLLKICKNITLIKINCENMESSRSLASLIREQKKLIVLIIEFSEDDIFVPILEALENHKESLEYLSIKNCNFNIISNKALKILKSCSKLEILGLNHCTGLDNKGLLSLSTSFPLLRRFTFNFKKYYLLDKFLVGIIKTANRNLRKITLDYFTSKIIEAILKYATDFNSCELGPSEFSSIEILNKRYIDFTSKLRNRNYNNDNNNEVHVYHKNLNFLESM</sequence>
<dbReference type="Proteomes" id="UP000022910">
    <property type="component" value="Unassembled WGS sequence"/>
</dbReference>
<evidence type="ECO:0008006" key="3">
    <source>
        <dbReference type="Google" id="ProtNLM"/>
    </source>
</evidence>
<comment type="caution">
    <text evidence="1">The sequence shown here is derived from an EMBL/GenBank/DDBJ whole genome shotgun (WGS) entry which is preliminary data.</text>
</comment>
<evidence type="ECO:0000313" key="1">
    <source>
        <dbReference type="EMBL" id="EXX70784.1"/>
    </source>
</evidence>
<dbReference type="AlphaFoldDB" id="A0A015KT13"/>
<dbReference type="OrthoDB" id="2339138at2759"/>
<reference evidence="1 2" key="1">
    <citation type="submission" date="2014-02" db="EMBL/GenBank/DDBJ databases">
        <title>Single nucleus genome sequencing reveals high similarity among nuclei of an endomycorrhizal fungus.</title>
        <authorList>
            <person name="Lin K."/>
            <person name="Geurts R."/>
            <person name="Zhang Z."/>
            <person name="Limpens E."/>
            <person name="Saunders D.G."/>
            <person name="Mu D."/>
            <person name="Pang E."/>
            <person name="Cao H."/>
            <person name="Cha H."/>
            <person name="Lin T."/>
            <person name="Zhou Q."/>
            <person name="Shang Y."/>
            <person name="Li Y."/>
            <person name="Ivanov S."/>
            <person name="Sharma T."/>
            <person name="Velzen R.V."/>
            <person name="Ruijter N.D."/>
            <person name="Aanen D.K."/>
            <person name="Win J."/>
            <person name="Kamoun S."/>
            <person name="Bisseling T."/>
            <person name="Huang S."/>
        </authorList>
    </citation>
    <scope>NUCLEOTIDE SEQUENCE [LARGE SCALE GENOMIC DNA]</scope>
    <source>
        <strain evidence="2">DAOM197198w</strain>
    </source>
</reference>